<name>A0A2N9IFQ6_FAGSY</name>
<feature type="compositionally biased region" description="Gly residues" evidence="1">
    <location>
        <begin position="55"/>
        <end position="80"/>
    </location>
</feature>
<feature type="region of interest" description="Disordered" evidence="1">
    <location>
        <begin position="35"/>
        <end position="85"/>
    </location>
</feature>
<feature type="region of interest" description="Disordered" evidence="1">
    <location>
        <begin position="129"/>
        <end position="152"/>
    </location>
</feature>
<gene>
    <name evidence="2" type="ORF">FSB_LOCUS51190</name>
</gene>
<protein>
    <submittedName>
        <fullName evidence="2">Uncharacterized protein</fullName>
    </submittedName>
</protein>
<evidence type="ECO:0000256" key="1">
    <source>
        <dbReference type="SAM" id="MobiDB-lite"/>
    </source>
</evidence>
<dbReference type="AlphaFoldDB" id="A0A2N9IFQ6"/>
<accession>A0A2N9IFQ6</accession>
<sequence length="182" mass="19717">MYPIGFFGSLAWNKTFQGPLIQKLGLDPVTLVDDSTSAPVNPPDVVDGTPRNSPRGGGHGRGAPHGGGRARGAPRGGGRARGADQAQRVYQAPILTAGTNLEDHPIAPESCLSHLYSSHGHGHVRMRYPHSAKQRGPEQTEAPQVDHPQQPQRRILPKRIKKKLRSCGTWTIAIKIIDLEEL</sequence>
<proteinExistence type="predicted"/>
<reference evidence="2" key="1">
    <citation type="submission" date="2018-02" db="EMBL/GenBank/DDBJ databases">
        <authorList>
            <person name="Cohen D.B."/>
            <person name="Kent A.D."/>
        </authorList>
    </citation>
    <scope>NUCLEOTIDE SEQUENCE</scope>
</reference>
<dbReference type="EMBL" id="OIVN01005613">
    <property type="protein sequence ID" value="SPD23308.1"/>
    <property type="molecule type" value="Genomic_DNA"/>
</dbReference>
<organism evidence="2">
    <name type="scientific">Fagus sylvatica</name>
    <name type="common">Beechnut</name>
    <dbReference type="NCBI Taxonomy" id="28930"/>
    <lineage>
        <taxon>Eukaryota</taxon>
        <taxon>Viridiplantae</taxon>
        <taxon>Streptophyta</taxon>
        <taxon>Embryophyta</taxon>
        <taxon>Tracheophyta</taxon>
        <taxon>Spermatophyta</taxon>
        <taxon>Magnoliopsida</taxon>
        <taxon>eudicotyledons</taxon>
        <taxon>Gunneridae</taxon>
        <taxon>Pentapetalae</taxon>
        <taxon>rosids</taxon>
        <taxon>fabids</taxon>
        <taxon>Fagales</taxon>
        <taxon>Fagaceae</taxon>
        <taxon>Fagus</taxon>
    </lineage>
</organism>
<evidence type="ECO:0000313" key="2">
    <source>
        <dbReference type="EMBL" id="SPD23308.1"/>
    </source>
</evidence>